<dbReference type="PANTHER" id="PTHR31325">
    <property type="entry name" value="OS01G0798800 PROTEIN-RELATED"/>
    <property type="match status" value="1"/>
</dbReference>
<dbReference type="Proteomes" id="UP001281410">
    <property type="component" value="Unassembled WGS sequence"/>
</dbReference>
<evidence type="ECO:0000313" key="3">
    <source>
        <dbReference type="EMBL" id="KAK3220565.1"/>
    </source>
</evidence>
<evidence type="ECO:0000256" key="1">
    <source>
        <dbReference type="SAM" id="MobiDB-lite"/>
    </source>
</evidence>
<dbReference type="InterPro" id="IPR007658">
    <property type="entry name" value="DUF594"/>
</dbReference>
<sequence>MIFVGSIKYGERIWTLWSASSDQLRESMLTSPDPGPNYPKFMNEYSLKEAEGFYVMAEEVKDTAQERESIFESQPTHATEASDKKRKRRVEACRMLLAVKTHVPPIKVKGDRSKSVLFDACRVASELNEISDTKQRWKIVRDVWFEMLTYAASKGRGSQHARQLKRGGELITHVWLLMAHFGMTEQFQISQGNARARLVVE</sequence>
<dbReference type="InterPro" id="IPR025315">
    <property type="entry name" value="DUF4220"/>
</dbReference>
<evidence type="ECO:0000259" key="2">
    <source>
        <dbReference type="Pfam" id="PF13968"/>
    </source>
</evidence>
<protein>
    <recommendedName>
        <fullName evidence="2">DUF4220 domain-containing protein</fullName>
    </recommendedName>
</protein>
<organism evidence="3 4">
    <name type="scientific">Dipteronia sinensis</name>
    <dbReference type="NCBI Taxonomy" id="43782"/>
    <lineage>
        <taxon>Eukaryota</taxon>
        <taxon>Viridiplantae</taxon>
        <taxon>Streptophyta</taxon>
        <taxon>Embryophyta</taxon>
        <taxon>Tracheophyta</taxon>
        <taxon>Spermatophyta</taxon>
        <taxon>Magnoliopsida</taxon>
        <taxon>eudicotyledons</taxon>
        <taxon>Gunneridae</taxon>
        <taxon>Pentapetalae</taxon>
        <taxon>rosids</taxon>
        <taxon>malvids</taxon>
        <taxon>Sapindales</taxon>
        <taxon>Sapindaceae</taxon>
        <taxon>Hippocastanoideae</taxon>
        <taxon>Acereae</taxon>
        <taxon>Dipteronia</taxon>
    </lineage>
</organism>
<dbReference type="Pfam" id="PF13968">
    <property type="entry name" value="DUF4220"/>
    <property type="match status" value="1"/>
</dbReference>
<name>A0AAE0AMP6_9ROSI</name>
<gene>
    <name evidence="3" type="ORF">Dsin_014535</name>
</gene>
<reference evidence="3" key="1">
    <citation type="journal article" date="2023" name="Plant J.">
        <title>Genome sequences and population genomics provide insights into the demographic history, inbreeding, and mutation load of two 'living fossil' tree species of Dipteronia.</title>
        <authorList>
            <person name="Feng Y."/>
            <person name="Comes H.P."/>
            <person name="Chen J."/>
            <person name="Zhu S."/>
            <person name="Lu R."/>
            <person name="Zhang X."/>
            <person name="Li P."/>
            <person name="Qiu J."/>
            <person name="Olsen K.M."/>
            <person name="Qiu Y."/>
        </authorList>
    </citation>
    <scope>NUCLEOTIDE SEQUENCE</scope>
    <source>
        <strain evidence="3">NBL</strain>
    </source>
</reference>
<feature type="domain" description="DUF4220" evidence="2">
    <location>
        <begin position="1"/>
        <end position="86"/>
    </location>
</feature>
<evidence type="ECO:0000313" key="4">
    <source>
        <dbReference type="Proteomes" id="UP001281410"/>
    </source>
</evidence>
<feature type="region of interest" description="Disordered" evidence="1">
    <location>
        <begin position="66"/>
        <end position="86"/>
    </location>
</feature>
<proteinExistence type="predicted"/>
<comment type="caution">
    <text evidence="3">The sequence shown here is derived from an EMBL/GenBank/DDBJ whole genome shotgun (WGS) entry which is preliminary data.</text>
</comment>
<dbReference type="EMBL" id="JANJYJ010000004">
    <property type="protein sequence ID" value="KAK3220565.1"/>
    <property type="molecule type" value="Genomic_DNA"/>
</dbReference>
<keyword evidence="4" id="KW-1185">Reference proteome</keyword>
<accession>A0AAE0AMP6</accession>
<dbReference type="Pfam" id="PF04578">
    <property type="entry name" value="DUF594"/>
    <property type="match status" value="1"/>
</dbReference>
<dbReference type="AlphaFoldDB" id="A0AAE0AMP6"/>